<protein>
    <submittedName>
        <fullName evidence="2">Uncharacterized protein</fullName>
    </submittedName>
</protein>
<evidence type="ECO:0000256" key="1">
    <source>
        <dbReference type="SAM" id="Phobius"/>
    </source>
</evidence>
<evidence type="ECO:0000313" key="2">
    <source>
        <dbReference type="EMBL" id="MFC3551128.1"/>
    </source>
</evidence>
<feature type="transmembrane region" description="Helical" evidence="1">
    <location>
        <begin position="152"/>
        <end position="170"/>
    </location>
</feature>
<proteinExistence type="predicted"/>
<name>A0ABV7RSE0_9GAMM</name>
<feature type="transmembrane region" description="Helical" evidence="1">
    <location>
        <begin position="93"/>
        <end position="111"/>
    </location>
</feature>
<dbReference type="RefSeq" id="WP_386758876.1">
    <property type="nucleotide sequence ID" value="NZ_JBHRXK010000003.1"/>
</dbReference>
<sequence length="255" mass="28052">MNVETDPSPPVIEGASAAAPAGAPAARSPGIPVVIRIGRRLLREPSLMVTLAYVFVSFIGLWSSYWFYRGFNLPILEYMQAGDYLVAGLRDPVYAILLFTSVAIALLVSWPETHRRDHPERVEEYRRKWWGRLVFSNFRGFRWKGLGMAHETGIVFAVLWGLVAASAAYVDMKAGQIREDRAGARVQVTLTGDAAPQPNAARLLGSSSAFVFLWWPDRKVAEAVPIESIGRLTTVPAVHNKVRPTPAAPSAKAAR</sequence>
<evidence type="ECO:0000313" key="3">
    <source>
        <dbReference type="Proteomes" id="UP001595740"/>
    </source>
</evidence>
<keyword evidence="3" id="KW-1185">Reference proteome</keyword>
<accession>A0ABV7RSE0</accession>
<keyword evidence="1" id="KW-0472">Membrane</keyword>
<keyword evidence="1" id="KW-1133">Transmembrane helix</keyword>
<reference evidence="3" key="1">
    <citation type="journal article" date="2019" name="Int. J. Syst. Evol. Microbiol.">
        <title>The Global Catalogue of Microorganisms (GCM) 10K type strain sequencing project: providing services to taxonomists for standard genome sequencing and annotation.</title>
        <authorList>
            <consortium name="The Broad Institute Genomics Platform"/>
            <consortium name="The Broad Institute Genome Sequencing Center for Infectious Disease"/>
            <person name="Wu L."/>
            <person name="Ma J."/>
        </authorList>
    </citation>
    <scope>NUCLEOTIDE SEQUENCE [LARGE SCALE GENOMIC DNA]</scope>
    <source>
        <strain evidence="3">KCTC 42875</strain>
    </source>
</reference>
<comment type="caution">
    <text evidence="2">The sequence shown here is derived from an EMBL/GenBank/DDBJ whole genome shotgun (WGS) entry which is preliminary data.</text>
</comment>
<gene>
    <name evidence="2" type="ORF">ACFOLC_08855</name>
</gene>
<feature type="transmembrane region" description="Helical" evidence="1">
    <location>
        <begin position="46"/>
        <end position="68"/>
    </location>
</feature>
<dbReference type="Proteomes" id="UP001595740">
    <property type="component" value="Unassembled WGS sequence"/>
</dbReference>
<dbReference type="EMBL" id="JBHRXK010000003">
    <property type="protein sequence ID" value="MFC3551128.1"/>
    <property type="molecule type" value="Genomic_DNA"/>
</dbReference>
<organism evidence="2 3">
    <name type="scientific">Lysobacter cavernae</name>
    <dbReference type="NCBI Taxonomy" id="1685901"/>
    <lineage>
        <taxon>Bacteria</taxon>
        <taxon>Pseudomonadati</taxon>
        <taxon>Pseudomonadota</taxon>
        <taxon>Gammaproteobacteria</taxon>
        <taxon>Lysobacterales</taxon>
        <taxon>Lysobacteraceae</taxon>
        <taxon>Lysobacter</taxon>
    </lineage>
</organism>
<keyword evidence="1" id="KW-0812">Transmembrane</keyword>